<dbReference type="KEGG" id="esx:ESOMN_v1c02840"/>
<dbReference type="EMBL" id="CP024965">
    <property type="protein sequence ID" value="ATZ18666.1"/>
    <property type="molecule type" value="Genomic_DNA"/>
</dbReference>
<feature type="signal peptide" evidence="1">
    <location>
        <begin position="1"/>
        <end position="26"/>
    </location>
</feature>
<evidence type="ECO:0000313" key="2">
    <source>
        <dbReference type="EMBL" id="ATZ18666.1"/>
    </source>
</evidence>
<sequence length="1058" mass="121780">MPIKKFKKISLLFLTTIPITSSIFLATSFKSASRQKTISKIMSNKSRIEQILSRKINSDWNEEDLFVEMIKAGFLENQIEKIEKISSKNNKTNSNLFSTSNWKITLNSKNGDNKNEIINLIHSWNNSNSLPVNLSNIREDVYAILLTKVYSAWSQEELQLAIDKKYEANNIKVEKVISNNSYSSNFGWKKDTWNFLAISNKFESEMSIEHEWLEEIKTLIDINKIKNNLQKILNTKENSNWTEQDLEETIVIEGIDLAKGITVKKESNKNVNGENITTWIFTGNGTVNNNFKYNKFTRLEHHWKEKVFEVNNIYKIKNQLEQILNKRVNSVWTQAELQLAIDEAKFDEKGAIIVELQEKISNRSWSMGWKKSFWSFKSIDSEKSKFEGIITLEHEYLSSTNQFKNISIIENDLQKLLNSRTKINWTKADLEREIVRNNLDIKGGITVEKLDYIESRSWVGDDKTDSWKIIGNGNLNNSFSYNESIILIHKWNNKYENTKKITSIKTYLQNVLDSKTNRAWTKATLEQAIVNANIDVSGGVIVEEIANNSRSWSGGLGQTKWNFTGKGSLNSPYKYKGTISLTHKWNDKKDTSINIETINNEISNLLKLNELIEKEWDLVLLQSKIDEKYGVGEITVSLDKTNQKQVGEIIKVSNTYLFKGNGKIDNVYKYNQSTTLIHNWEKPAKSLISIKTIETQLKNILNEKQDSNWDINELQMAIDALKLDFAKGITVEVIKNNKNTRSSETINVERQYKFVGNGTLLNEFKYNESITLLHKWNYKKDNSQHISKIEKDLQKILDSRKSSDWTKSELEAEIVKQKVDVERAIVVENIKSRIRSSQTLNYKSNWNFIGKGDQTNNYKYNENIILVHSWFKKEDTTSSISNIQSQLQKILDEKKTSEWNVGDLQNRVDKDYGSGEITVGSTRNITPYSSSIKNNQSRFTFIGNGSSLNDFQYNSSISLTQKWTTKVDTTKNINDYWSQIESAIRSIKFKVNTSTAEVINTVLSSLGEDSSGLKIKISMNIVGGNTTHIYIELIGLGNINNNYKFYNTTGTKSLYILH</sequence>
<gene>
    <name evidence="2" type="ORF">ESOMN_v1c02840</name>
</gene>
<evidence type="ECO:0008006" key="4">
    <source>
        <dbReference type="Google" id="ProtNLM"/>
    </source>
</evidence>
<evidence type="ECO:0000256" key="1">
    <source>
        <dbReference type="SAM" id="SignalP"/>
    </source>
</evidence>
<dbReference type="AlphaFoldDB" id="A0A2K8NYN4"/>
<proteinExistence type="predicted"/>
<feature type="chain" id="PRO_5014687955" description="P35 lipoprotein family protein" evidence="1">
    <location>
        <begin position="27"/>
        <end position="1058"/>
    </location>
</feature>
<name>A0A2K8NYN4_9MOLU</name>
<keyword evidence="3" id="KW-1185">Reference proteome</keyword>
<evidence type="ECO:0000313" key="3">
    <source>
        <dbReference type="Proteomes" id="UP000232230"/>
    </source>
</evidence>
<dbReference type="RefSeq" id="WP_024863189.1">
    <property type="nucleotide sequence ID" value="NZ_CP024965.1"/>
</dbReference>
<reference evidence="2 3" key="1">
    <citation type="submission" date="2017-11" db="EMBL/GenBank/DDBJ databases">
        <title>Genome sequence of Entomoplasma somnilux PYAN-1 (ATCC 49194).</title>
        <authorList>
            <person name="Lo W.-S."/>
            <person name="Gasparich G.E."/>
            <person name="Kuo C.-H."/>
        </authorList>
    </citation>
    <scope>NUCLEOTIDE SEQUENCE [LARGE SCALE GENOMIC DNA]</scope>
    <source>
        <strain evidence="2 3">PYAN-1</strain>
    </source>
</reference>
<accession>A0A2K8NYN4</accession>
<keyword evidence="1" id="KW-0732">Signal</keyword>
<dbReference type="Proteomes" id="UP000232230">
    <property type="component" value="Chromosome"/>
</dbReference>
<organism evidence="2 3">
    <name type="scientific">Williamsoniiplasma somnilux</name>
    <dbReference type="NCBI Taxonomy" id="215578"/>
    <lineage>
        <taxon>Bacteria</taxon>
        <taxon>Bacillati</taxon>
        <taxon>Mycoplasmatota</taxon>
        <taxon>Mollicutes</taxon>
        <taxon>Entomoplasmatales</taxon>
        <taxon>Williamsoniiplasma</taxon>
    </lineage>
</organism>
<protein>
    <recommendedName>
        <fullName evidence="4">P35 lipoprotein family protein</fullName>
    </recommendedName>
</protein>